<dbReference type="HOGENOM" id="CLU_3070304_0_0_1"/>
<gene>
    <name evidence="1" type="ORF">AG1IA_00321</name>
</gene>
<organism evidence="1 2">
    <name type="scientific">Thanatephorus cucumeris (strain AG1-IA)</name>
    <name type="common">Rice sheath blight fungus</name>
    <name type="synonym">Rhizoctonia solani</name>
    <dbReference type="NCBI Taxonomy" id="983506"/>
    <lineage>
        <taxon>Eukaryota</taxon>
        <taxon>Fungi</taxon>
        <taxon>Dikarya</taxon>
        <taxon>Basidiomycota</taxon>
        <taxon>Agaricomycotina</taxon>
        <taxon>Agaricomycetes</taxon>
        <taxon>Cantharellales</taxon>
        <taxon>Ceratobasidiaceae</taxon>
        <taxon>Rhizoctonia</taxon>
        <taxon>Rhizoctonia solani AG-1</taxon>
    </lineage>
</organism>
<evidence type="ECO:0000313" key="1">
    <source>
        <dbReference type="EMBL" id="ELU45649.1"/>
    </source>
</evidence>
<comment type="caution">
    <text evidence="1">The sequence shown here is derived from an EMBL/GenBank/DDBJ whole genome shotgun (WGS) entry which is preliminary data.</text>
</comment>
<name>L8XAE3_THACA</name>
<dbReference type="Proteomes" id="UP000011668">
    <property type="component" value="Unassembled WGS sequence"/>
</dbReference>
<accession>L8XAE3</accession>
<dbReference type="EMBL" id="AFRT01000056">
    <property type="protein sequence ID" value="ELU45649.1"/>
    <property type="molecule type" value="Genomic_DNA"/>
</dbReference>
<proteinExistence type="predicted"/>
<sequence length="53" mass="6189">MGIMCIRIRRAFVCVYPYKVPHFNVLPHTPHKILLPRSRNGPAESFCLPRVQK</sequence>
<reference evidence="1 2" key="1">
    <citation type="journal article" date="2013" name="Nat. Commun.">
        <title>The evolution and pathogenic mechanisms of the rice sheath blight pathogen.</title>
        <authorList>
            <person name="Zheng A."/>
            <person name="Lin R."/>
            <person name="Xu L."/>
            <person name="Qin P."/>
            <person name="Tang C."/>
            <person name="Ai P."/>
            <person name="Zhang D."/>
            <person name="Liu Y."/>
            <person name="Sun Z."/>
            <person name="Feng H."/>
            <person name="Wang Y."/>
            <person name="Chen Y."/>
            <person name="Liang X."/>
            <person name="Fu R."/>
            <person name="Li Q."/>
            <person name="Zhang J."/>
            <person name="Yu X."/>
            <person name="Xie Z."/>
            <person name="Ding L."/>
            <person name="Guan P."/>
            <person name="Tang J."/>
            <person name="Liang Y."/>
            <person name="Wang S."/>
            <person name="Deng Q."/>
            <person name="Li S."/>
            <person name="Zhu J."/>
            <person name="Wang L."/>
            <person name="Liu H."/>
            <person name="Li P."/>
        </authorList>
    </citation>
    <scope>NUCLEOTIDE SEQUENCE [LARGE SCALE GENOMIC DNA]</scope>
    <source>
        <strain evidence="2">AG-1 IA</strain>
    </source>
</reference>
<dbReference type="AlphaFoldDB" id="L8XAE3"/>
<keyword evidence="2" id="KW-1185">Reference proteome</keyword>
<evidence type="ECO:0000313" key="2">
    <source>
        <dbReference type="Proteomes" id="UP000011668"/>
    </source>
</evidence>
<protein>
    <submittedName>
        <fullName evidence="1">Uncharacterized protein</fullName>
    </submittedName>
</protein>